<protein>
    <recommendedName>
        <fullName evidence="3">Transcription factor Iwr1 domain-containing protein</fullName>
    </recommendedName>
</protein>
<dbReference type="Pfam" id="PF08574">
    <property type="entry name" value="Iwr1"/>
    <property type="match status" value="1"/>
</dbReference>
<sequence>MNTTGDRGTSAEAILRVKRKRGEDPIDAFVLHSDSRQTKLRSQNAGREMGMFRLAQTQADASAASTSQKIIEAEWDSGQKKIAIKRKREEDSVQNEPSKLPHTGHDQHGPFSEMLADYLKRTYTYSYAVNLGQNSKKAEEFVYDIYYRETLPTEWRIATPRPVARNQPPSIGRAKSSARASFSPVPLPRNQQSSTTAPGFEHLTKHHAQENEFLGDMLEDEDLIPVFLRSAINDTGHMVMVPVTTSGQRLEETLLLDEERDTQNITLEDDEDSNDEDFYGNEYPDRDEWDAESEGSFTSSPSGL</sequence>
<feature type="region of interest" description="Disordered" evidence="2">
    <location>
        <begin position="162"/>
        <end position="198"/>
    </location>
</feature>
<feature type="region of interest" description="Disordered" evidence="2">
    <location>
        <begin position="260"/>
        <end position="304"/>
    </location>
</feature>
<keyword evidence="5" id="KW-1185">Reference proteome</keyword>
<evidence type="ECO:0000313" key="4">
    <source>
        <dbReference type="EMBL" id="WFD41703.1"/>
    </source>
</evidence>
<dbReference type="PANTHER" id="PTHR28063:SF1">
    <property type="entry name" value="RNA POLYMERASE II NUCLEAR LOCALIZATION PROTEIN IWR1"/>
    <property type="match status" value="1"/>
</dbReference>
<evidence type="ECO:0000256" key="1">
    <source>
        <dbReference type="ARBA" id="ARBA00010218"/>
    </source>
</evidence>
<proteinExistence type="inferred from homology"/>
<organism evidence="4 5">
    <name type="scientific">Malassezia psittaci</name>
    <dbReference type="NCBI Taxonomy" id="1821823"/>
    <lineage>
        <taxon>Eukaryota</taxon>
        <taxon>Fungi</taxon>
        <taxon>Dikarya</taxon>
        <taxon>Basidiomycota</taxon>
        <taxon>Ustilaginomycotina</taxon>
        <taxon>Malasseziomycetes</taxon>
        <taxon>Malasseziales</taxon>
        <taxon>Malasseziaceae</taxon>
        <taxon>Malassezia</taxon>
    </lineage>
</organism>
<dbReference type="GO" id="GO:0005737">
    <property type="term" value="C:cytoplasm"/>
    <property type="evidence" value="ECO:0007669"/>
    <property type="project" value="TreeGrafter"/>
</dbReference>
<feature type="compositionally biased region" description="Acidic residues" evidence="2">
    <location>
        <begin position="267"/>
        <end position="293"/>
    </location>
</feature>
<dbReference type="AlphaFoldDB" id="A0AAF0F323"/>
<feature type="domain" description="Transcription factor Iwr1" evidence="3">
    <location>
        <begin position="251"/>
        <end position="286"/>
    </location>
</feature>
<dbReference type="InterPro" id="IPR040150">
    <property type="entry name" value="Iwr1"/>
</dbReference>
<evidence type="ECO:0000256" key="2">
    <source>
        <dbReference type="SAM" id="MobiDB-lite"/>
    </source>
</evidence>
<comment type="similarity">
    <text evidence="1">Belongs to the IWR1/SLC7A6OS family.</text>
</comment>
<feature type="compositionally biased region" description="Polar residues" evidence="2">
    <location>
        <begin position="295"/>
        <end position="304"/>
    </location>
</feature>
<accession>A0AAF0F323</accession>
<dbReference type="PANTHER" id="PTHR28063">
    <property type="entry name" value="RNA POLYMERASE II NUCLEAR LOCALIZATION PROTEIN IWR1"/>
    <property type="match status" value="1"/>
</dbReference>
<reference evidence="4" key="1">
    <citation type="submission" date="2023-02" db="EMBL/GenBank/DDBJ databases">
        <title>Mating type loci evolution in Malassezia.</title>
        <authorList>
            <person name="Coelho M.A."/>
        </authorList>
    </citation>
    <scope>NUCLEOTIDE SEQUENCE</scope>
    <source>
        <strain evidence="4">CBS 14136</strain>
    </source>
</reference>
<dbReference type="InterPro" id="IPR013883">
    <property type="entry name" value="TF_Iwr1_dom"/>
</dbReference>
<dbReference type="GO" id="GO:0006606">
    <property type="term" value="P:protein import into nucleus"/>
    <property type="evidence" value="ECO:0007669"/>
    <property type="project" value="InterPro"/>
</dbReference>
<dbReference type="EMBL" id="CP118375">
    <property type="protein sequence ID" value="WFD41703.1"/>
    <property type="molecule type" value="Genomic_DNA"/>
</dbReference>
<name>A0AAF0F323_9BASI</name>
<gene>
    <name evidence="4" type="ORF">MPSI1_000337</name>
</gene>
<feature type="region of interest" description="Disordered" evidence="2">
    <location>
        <begin position="85"/>
        <end position="109"/>
    </location>
</feature>
<evidence type="ECO:0000313" key="5">
    <source>
        <dbReference type="Proteomes" id="UP001214628"/>
    </source>
</evidence>
<evidence type="ECO:0000259" key="3">
    <source>
        <dbReference type="Pfam" id="PF08574"/>
    </source>
</evidence>
<dbReference type="Proteomes" id="UP001214628">
    <property type="component" value="Chromosome 1"/>
</dbReference>